<dbReference type="Pfam" id="PF20577">
    <property type="entry name" value="Phage_ORF5"/>
    <property type="match status" value="1"/>
</dbReference>
<organism evidence="1">
    <name type="scientific">Dulem virus 127</name>
    <dbReference type="NCBI Taxonomy" id="3145604"/>
    <lineage>
        <taxon>Viruses</taxon>
        <taxon>Monodnaviria</taxon>
        <taxon>Sangervirae</taxon>
        <taxon>Phixviricota</taxon>
        <taxon>Malgrandaviricetes</taxon>
        <taxon>Petitvirales</taxon>
        <taxon>Microviridae</taxon>
        <taxon>Microvirus</taxon>
    </lineage>
</organism>
<name>A0AAU8AW41_9VIRU</name>
<reference evidence="1" key="1">
    <citation type="submission" date="2024-03" db="EMBL/GenBank/DDBJ databases">
        <title>Diverse circular DNA viruses in blood, oral, and fecal samples of captive lemurs.</title>
        <authorList>
            <person name="Paietta E.N."/>
            <person name="Kraberger S."/>
            <person name="Lund M.C."/>
            <person name="Custer J.M."/>
            <person name="Vargas K.M."/>
            <person name="Ehmke E.E."/>
            <person name="Yoder A.D."/>
            <person name="Varsani A."/>
        </authorList>
    </citation>
    <scope>NUCLEOTIDE SEQUENCE</scope>
    <source>
        <strain evidence="1">Duke_21_93</strain>
    </source>
</reference>
<dbReference type="EMBL" id="PP511428">
    <property type="protein sequence ID" value="XCD04135.1"/>
    <property type="molecule type" value="Genomic_DNA"/>
</dbReference>
<proteinExistence type="predicted"/>
<sequence length="83" mass="9431">MIFDVYSIRDVKSGYSLPITEMNDAVAMRNFANAVNKEGSIYNTHAKDFSLYRIGNFDSENGILEDDIPQLVCEAYSLLEEKE</sequence>
<accession>A0AAU8AW41</accession>
<evidence type="ECO:0000313" key="1">
    <source>
        <dbReference type="EMBL" id="XCD04135.1"/>
    </source>
</evidence>
<dbReference type="InterPro" id="IPR046781">
    <property type="entry name" value="Phage_ORF5"/>
</dbReference>
<protein>
    <submittedName>
        <fullName evidence="1">Nonstructural protein</fullName>
    </submittedName>
</protein>